<feature type="region of interest" description="Disordered" evidence="1">
    <location>
        <begin position="99"/>
        <end position="131"/>
    </location>
</feature>
<protein>
    <recommendedName>
        <fullName evidence="3">Haemagglutinin</fullName>
    </recommendedName>
</protein>
<comment type="caution">
    <text evidence="2">The sequence shown here is derived from an EMBL/GenBank/DDBJ whole genome shotgun (WGS) entry which is preliminary data.</text>
</comment>
<accession>A0A930UX34</accession>
<organism evidence="2">
    <name type="scientific">Gallibacterium anatis</name>
    <dbReference type="NCBI Taxonomy" id="750"/>
    <lineage>
        <taxon>Bacteria</taxon>
        <taxon>Pseudomonadati</taxon>
        <taxon>Pseudomonadota</taxon>
        <taxon>Gammaproteobacteria</taxon>
        <taxon>Pasteurellales</taxon>
        <taxon>Pasteurellaceae</taxon>
        <taxon>Gallibacterium</taxon>
    </lineage>
</organism>
<dbReference type="EMBL" id="JADION010000006">
    <property type="protein sequence ID" value="MBF4102333.1"/>
    <property type="molecule type" value="Genomic_DNA"/>
</dbReference>
<proteinExistence type="predicted"/>
<evidence type="ECO:0000256" key="1">
    <source>
        <dbReference type="SAM" id="MobiDB-lite"/>
    </source>
</evidence>
<sequence>MKLDSEGMPKGESTTTMVTTDGVTITTQTPPDPDGDKPASTTETKLSKDGLATDGTIKVTGDNAKDLVTIGKGTETDQNATDKEFGTVTIDGKNGSNATLTVDRGTKSVTDSANVGKDPTKPIDKDNPAAGMDRLTYTTTDGGGKTIEHQVATLDDGFFLTTEHTEADKREQCYLTTLLKF</sequence>
<feature type="compositionally biased region" description="Basic and acidic residues" evidence="1">
    <location>
        <begin position="118"/>
        <end position="127"/>
    </location>
</feature>
<reference evidence="2" key="1">
    <citation type="submission" date="2020-11" db="EMBL/GenBank/DDBJ databases">
        <title>Gallibacterium anatis 1637, full genome, WGS.</title>
        <authorList>
            <person name="Laishevtcev A.I."/>
            <person name="Yakimova E.A."/>
            <person name="Petkovich D."/>
            <person name="Stepanova T.V."/>
            <person name="Kalendr R.S."/>
            <person name="Rubalsky E.O."/>
            <person name="Zulkarneev E.R."/>
            <person name="Aleshkin A.V."/>
        </authorList>
    </citation>
    <scope>NUCLEOTIDE SEQUENCE</scope>
    <source>
        <strain evidence="2">1637</strain>
    </source>
</reference>
<gene>
    <name evidence="2" type="ORF">INT80_03310</name>
</gene>
<name>A0A930UX34_9PAST</name>
<evidence type="ECO:0008006" key="3">
    <source>
        <dbReference type="Google" id="ProtNLM"/>
    </source>
</evidence>
<dbReference type="AlphaFoldDB" id="A0A930UX34"/>
<feature type="region of interest" description="Disordered" evidence="1">
    <location>
        <begin position="1"/>
        <end position="59"/>
    </location>
</feature>
<evidence type="ECO:0000313" key="2">
    <source>
        <dbReference type="EMBL" id="MBF4102333.1"/>
    </source>
</evidence>
<feature type="compositionally biased region" description="Low complexity" evidence="1">
    <location>
        <begin position="14"/>
        <end position="29"/>
    </location>
</feature>